<accession>A0ABD6F261</accession>
<dbReference type="Proteomes" id="UP001608902">
    <property type="component" value="Unassembled WGS sequence"/>
</dbReference>
<dbReference type="AlphaFoldDB" id="A0ABD6F261"/>
<reference evidence="2 3" key="1">
    <citation type="submission" date="2024-08" db="EMBL/GenBank/DDBJ databases">
        <title>Gnathostoma spinigerum genome.</title>
        <authorList>
            <person name="Gonzalez-Bertolin B."/>
            <person name="Monzon S."/>
            <person name="Zaballos A."/>
            <person name="Jimenez P."/>
            <person name="Dekumyoy P."/>
            <person name="Varona S."/>
            <person name="Cuesta I."/>
            <person name="Sumanam S."/>
            <person name="Adisakwattana P."/>
            <person name="Gasser R.B."/>
            <person name="Hernandez-Gonzalez A."/>
            <person name="Young N.D."/>
            <person name="Perteguer M.J."/>
        </authorList>
    </citation>
    <scope>NUCLEOTIDE SEQUENCE [LARGE SCALE GENOMIC DNA]</scope>
    <source>
        <strain evidence="2">AL3</strain>
        <tissue evidence="2">Liver</tissue>
    </source>
</reference>
<protein>
    <submittedName>
        <fullName evidence="2">Uncharacterized protein</fullName>
    </submittedName>
</protein>
<keyword evidence="3" id="KW-1185">Reference proteome</keyword>
<keyword evidence="1" id="KW-0812">Transmembrane</keyword>
<keyword evidence="1" id="KW-1133">Transmembrane helix</keyword>
<gene>
    <name evidence="2" type="ORF">AB6A40_010975</name>
</gene>
<organism evidence="2 3">
    <name type="scientific">Gnathostoma spinigerum</name>
    <dbReference type="NCBI Taxonomy" id="75299"/>
    <lineage>
        <taxon>Eukaryota</taxon>
        <taxon>Metazoa</taxon>
        <taxon>Ecdysozoa</taxon>
        <taxon>Nematoda</taxon>
        <taxon>Chromadorea</taxon>
        <taxon>Rhabditida</taxon>
        <taxon>Spirurina</taxon>
        <taxon>Gnathostomatomorpha</taxon>
        <taxon>Gnathostomatoidea</taxon>
        <taxon>Gnathostomatidae</taxon>
        <taxon>Gnathostoma</taxon>
    </lineage>
</organism>
<evidence type="ECO:0000313" key="2">
    <source>
        <dbReference type="EMBL" id="MFH4984266.1"/>
    </source>
</evidence>
<sequence>MPSFVKKSYISRRRRRELAKDMVNKREKRRRTAAENSLDESEVPIAEVVMSPAADEKCIQNLLQIPRYYINAVVIIAVMQLFTTLLSVFRLRTGDSSPPLSTHSMYIIKSSVNSDGRLSGMQLYGSKGEQRMSSARDME</sequence>
<keyword evidence="1" id="KW-0472">Membrane</keyword>
<evidence type="ECO:0000313" key="3">
    <source>
        <dbReference type="Proteomes" id="UP001608902"/>
    </source>
</evidence>
<dbReference type="EMBL" id="JBGFUD010016223">
    <property type="protein sequence ID" value="MFH4984266.1"/>
    <property type="molecule type" value="Genomic_DNA"/>
</dbReference>
<comment type="caution">
    <text evidence="2">The sequence shown here is derived from an EMBL/GenBank/DDBJ whole genome shotgun (WGS) entry which is preliminary data.</text>
</comment>
<evidence type="ECO:0000256" key="1">
    <source>
        <dbReference type="SAM" id="Phobius"/>
    </source>
</evidence>
<name>A0ABD6F261_9BILA</name>
<proteinExistence type="predicted"/>
<feature type="transmembrane region" description="Helical" evidence="1">
    <location>
        <begin position="68"/>
        <end position="89"/>
    </location>
</feature>